<gene>
    <name evidence="3" type="ORF">MF626_000291</name>
</gene>
<dbReference type="SUPFAM" id="SSF53300">
    <property type="entry name" value="vWA-like"/>
    <property type="match status" value="1"/>
</dbReference>
<dbReference type="Gene3D" id="2.60.60.30">
    <property type="entry name" value="sav2460 like domains"/>
    <property type="match status" value="1"/>
</dbReference>
<dbReference type="AlphaFoldDB" id="A0AAE9IE34"/>
<reference evidence="3" key="1">
    <citation type="submission" date="2022-11" db="EMBL/GenBank/DDBJ databases">
        <authorList>
            <person name="Vasilchenko N.G."/>
            <person name="Prazdnova E.V."/>
            <person name="Gorovtsov A.V."/>
            <person name="Chistyakov V.A."/>
            <person name="Pak M.L."/>
        </authorList>
    </citation>
    <scope>NUCLEOTIDE SEQUENCE</scope>
    <source>
        <strain evidence="3">R 4.5</strain>
    </source>
</reference>
<dbReference type="EMBL" id="CP097770">
    <property type="protein sequence ID" value="URJ50910.1"/>
    <property type="molecule type" value="Genomic_DNA"/>
</dbReference>
<dbReference type="InterPro" id="IPR036465">
    <property type="entry name" value="vWFA_dom_sf"/>
</dbReference>
<dbReference type="InterPro" id="IPR051324">
    <property type="entry name" value="Stress/Tellurium_Resist"/>
</dbReference>
<dbReference type="PANTHER" id="PTHR32097:SF3">
    <property type="entry name" value="TELLURITE RESISTANCE PROTEIN"/>
    <property type="match status" value="1"/>
</dbReference>
<dbReference type="CDD" id="cd06974">
    <property type="entry name" value="TerD_like"/>
    <property type="match status" value="1"/>
</dbReference>
<evidence type="ECO:0000259" key="2">
    <source>
        <dbReference type="SMART" id="SM00327"/>
    </source>
</evidence>
<dbReference type="Pfam" id="PF10138">
    <property type="entry name" value="vWA-TerF-like"/>
    <property type="match status" value="1"/>
</dbReference>
<dbReference type="RefSeq" id="WP_250260758.1">
    <property type="nucleotide sequence ID" value="NZ_CP097770.1"/>
</dbReference>
<proteinExistence type="predicted"/>
<dbReference type="PANTHER" id="PTHR32097">
    <property type="entry name" value="CAMP-BINDING PROTEIN 1-RELATED"/>
    <property type="match status" value="1"/>
</dbReference>
<evidence type="ECO:0000256" key="1">
    <source>
        <dbReference type="SAM" id="MobiDB-lite"/>
    </source>
</evidence>
<dbReference type="InterPro" id="IPR003325">
    <property type="entry name" value="TerD"/>
</dbReference>
<dbReference type="Pfam" id="PF02342">
    <property type="entry name" value="TerD"/>
    <property type="match status" value="1"/>
</dbReference>
<dbReference type="Proteomes" id="UP001055784">
    <property type="component" value="Chromosome"/>
</dbReference>
<protein>
    <submittedName>
        <fullName evidence="3">VWA domain-containing protein</fullName>
    </submittedName>
</protein>
<sequence length="421" mass="46559">MSGSNIALSTGANAPFGKEDTVRVTITWKHAPAELDVSCFMVGADGKVSSDDYFVFYNQPADPHGHVRLQRPNDRTTEFTVALQELERTGVEKCVFAATVDGPGTFADVVGCSVTAQGKQSHITYSITEATSETSLVLAEVYRHTSGFKLRAVGRGFNGGLKPLAEAHGVTVEETESPAAPSADKADMKETSPVSGRINLHKQNVQYSLKKKHIDCEKARVAVVFDASVSMFKLYTGGTVQKACERVLAVAACMDDNGEMDVWFFADKAKRAPSVTERNFENYIHMNYAEPSEDSELGWGNNEPEVMKDIILKYTKEDPNDIIPTYIIFFSDGGIYEQKKIEQLLIKSSSAPIFWQFVGLGQADYGILRKLDKMRGRVVDNADFFALDDIDSVTDTELYDRLLNEFPGWLKQVRAKGILRS</sequence>
<dbReference type="InterPro" id="IPR002035">
    <property type="entry name" value="VWF_A"/>
</dbReference>
<evidence type="ECO:0000313" key="4">
    <source>
        <dbReference type="Proteomes" id="UP001055784"/>
    </source>
</evidence>
<accession>A0AAE9IE34</accession>
<feature type="region of interest" description="Disordered" evidence="1">
    <location>
        <begin position="172"/>
        <end position="193"/>
    </location>
</feature>
<feature type="domain" description="VWFA" evidence="2">
    <location>
        <begin position="218"/>
        <end position="392"/>
    </location>
</feature>
<dbReference type="SMART" id="SM00327">
    <property type="entry name" value="VWA"/>
    <property type="match status" value="1"/>
</dbReference>
<dbReference type="InterPro" id="IPR019303">
    <property type="entry name" value="vWA_TerF_C"/>
</dbReference>
<evidence type="ECO:0000313" key="3">
    <source>
        <dbReference type="EMBL" id="URJ50910.1"/>
    </source>
</evidence>
<name>A0AAE9IE34_PAEPO</name>
<organism evidence="3 4">
    <name type="scientific">Paenibacillus polymyxa</name>
    <name type="common">Bacillus polymyxa</name>
    <dbReference type="NCBI Taxonomy" id="1406"/>
    <lineage>
        <taxon>Bacteria</taxon>
        <taxon>Bacillati</taxon>
        <taxon>Bacillota</taxon>
        <taxon>Bacilli</taxon>
        <taxon>Bacillales</taxon>
        <taxon>Paenibacillaceae</taxon>
        <taxon>Paenibacillus</taxon>
    </lineage>
</organism>